<dbReference type="Pfam" id="PF13554">
    <property type="entry name" value="Phage_tail_terminator_5"/>
    <property type="match status" value="1"/>
</dbReference>
<gene>
    <name evidence="1" type="primary">eiAUOrf25</name>
    <name evidence="2" type="ORF">P858_50</name>
</gene>
<dbReference type="EMBL" id="KF772233">
    <property type="protein sequence ID" value="AHG23466.1"/>
    <property type="molecule type" value="Genomic_DNA"/>
</dbReference>
<organism evidence="1">
    <name type="scientific">Edwardsiella phage eiAU</name>
    <dbReference type="NCBI Taxonomy" id="945083"/>
    <lineage>
        <taxon>Viruses</taxon>
        <taxon>Duplodnaviria</taxon>
        <taxon>Heunggongvirae</taxon>
        <taxon>Uroviricota</taxon>
        <taxon>Caudoviricetes</taxon>
        <taxon>Eiauvirus</taxon>
        <taxon>Eiauvirus eiAU</taxon>
    </lineage>
</organism>
<accession>E7EKR4</accession>
<dbReference type="Proteomes" id="UP000019124">
    <property type="component" value="Segment"/>
</dbReference>
<sequence length="142" mass="14957">MSVSRIRALLEGHLSAVVAGLKYPLGDILVAWENTPTDRPSLTNVMLVPNLMPAESDSISLQQTDVIYQGIFQITAMIPAGHGTRAPEKLADDIAAAFPATLMLRDASGFAVGVSGPASVFNGLATDTGYNIPISVTYRALT</sequence>
<evidence type="ECO:0000313" key="2">
    <source>
        <dbReference type="EMBL" id="AHG23466.1"/>
    </source>
</evidence>
<evidence type="ECO:0000313" key="3">
    <source>
        <dbReference type="Proteomes" id="UP000019124"/>
    </source>
</evidence>
<dbReference type="InterPro" id="IPR025395">
    <property type="entry name" value="Phage_tail_terminator-like"/>
</dbReference>
<evidence type="ECO:0000313" key="1">
    <source>
        <dbReference type="EMBL" id="ADV36419.1"/>
    </source>
</evidence>
<dbReference type="EMBL" id="HQ824572">
    <property type="protein sequence ID" value="ADV36419.1"/>
    <property type="molecule type" value="Genomic_DNA"/>
</dbReference>
<protein>
    <submittedName>
        <fullName evidence="1">Gp13</fullName>
    </submittedName>
</protein>
<reference evidence="2 3" key="3">
    <citation type="submission" date="2013-10" db="EMBL/GenBank/DDBJ databases">
        <title>Identification of broad host specificity determinant of Edwardsiella ictaluri specific bacteriophages.</title>
        <authorList>
            <person name="Hossain M.J."/>
            <person name="Carrias A."/>
            <person name="Terhune J.S."/>
            <person name="Liles M.R."/>
        </authorList>
    </citation>
    <scope>NUCLEOTIDE SEQUENCE [LARGE SCALE GENOMIC DNA]</scope>
</reference>
<keyword evidence="3" id="KW-1185">Reference proteome</keyword>
<reference evidence="1" key="1">
    <citation type="submission" date="2010-12" db="EMBL/GenBank/DDBJ databases">
        <authorList>
            <person name="Carrias A.A."/>
            <person name="Welch T.J."/>
            <person name="Waldbieser G.C."/>
            <person name="Mead D.A."/>
            <person name="Terhune J.S."/>
            <person name="Liles M.R."/>
        </authorList>
    </citation>
    <scope>NUCLEOTIDE SEQUENCE</scope>
</reference>
<name>E7EKR4_9CAUD</name>
<reference evidence="1" key="2">
    <citation type="journal article" date="2011" name="Virol. J.">
        <title>Comparative genomic analysis of bacteriophages specific to the channel catfish pathogen Edwardsiella ictaluri.</title>
        <authorList>
            <person name="Carrias A."/>
            <person name="Welch T.J."/>
            <person name="Waldbieser G.C."/>
            <person name="Mead D.A."/>
            <person name="Terhune J.S."/>
            <person name="Liles M.R."/>
        </authorList>
    </citation>
    <scope>NUCLEOTIDE SEQUENCE</scope>
</reference>
<proteinExistence type="predicted"/>
<dbReference type="Gene3D" id="3.30.2000.20">
    <property type="match status" value="1"/>
</dbReference>